<proteinExistence type="predicted"/>
<dbReference type="Pfam" id="PF00589">
    <property type="entry name" value="Phage_integrase"/>
    <property type="match status" value="1"/>
</dbReference>
<sequence length="184" mass="20642">MQSVPRARREAPEFDGRGRARNPSPRLGLPLRSSVAWPHAQARLPRGKTREAPGAPHRRGRRLQEIRGRVGRLVAFSPNSTGSFNRAVRRRSGCVVFHVHRLRHTFASRYLESGGQLAALKEILGHASIRTTERYAKLLLAHVQKDAARVQERAENGLRFCYSVPFLSLCARCLHSVAGVNIRD</sequence>
<dbReference type="GO" id="GO:0003677">
    <property type="term" value="F:DNA binding"/>
    <property type="evidence" value="ECO:0007669"/>
    <property type="project" value="InterPro"/>
</dbReference>
<feature type="region of interest" description="Disordered" evidence="2">
    <location>
        <begin position="1"/>
        <end position="64"/>
    </location>
</feature>
<gene>
    <name evidence="4" type="ORF">E6K73_10375</name>
</gene>
<evidence type="ECO:0000259" key="3">
    <source>
        <dbReference type="PROSITE" id="PS51898"/>
    </source>
</evidence>
<evidence type="ECO:0000313" key="5">
    <source>
        <dbReference type="Proteomes" id="UP000320184"/>
    </source>
</evidence>
<evidence type="ECO:0000256" key="1">
    <source>
        <dbReference type="ARBA" id="ARBA00023172"/>
    </source>
</evidence>
<feature type="compositionally biased region" description="Basic and acidic residues" evidence="2">
    <location>
        <begin position="7"/>
        <end position="18"/>
    </location>
</feature>
<dbReference type="GO" id="GO:0006310">
    <property type="term" value="P:DNA recombination"/>
    <property type="evidence" value="ECO:0007669"/>
    <property type="project" value="UniProtKB-KW"/>
</dbReference>
<organism evidence="4 5">
    <name type="scientific">Eiseniibacteriota bacterium</name>
    <dbReference type="NCBI Taxonomy" id="2212470"/>
    <lineage>
        <taxon>Bacteria</taxon>
        <taxon>Candidatus Eiseniibacteriota</taxon>
    </lineage>
</organism>
<dbReference type="AlphaFoldDB" id="A0A538SD48"/>
<dbReference type="Proteomes" id="UP000320184">
    <property type="component" value="Unassembled WGS sequence"/>
</dbReference>
<protein>
    <submittedName>
        <fullName evidence="4">Site-specific integrase</fullName>
    </submittedName>
</protein>
<evidence type="ECO:0000313" key="4">
    <source>
        <dbReference type="EMBL" id="TMQ49283.1"/>
    </source>
</evidence>
<name>A0A538SD48_UNCEI</name>
<dbReference type="GO" id="GO:0015074">
    <property type="term" value="P:DNA integration"/>
    <property type="evidence" value="ECO:0007669"/>
    <property type="project" value="InterPro"/>
</dbReference>
<dbReference type="CDD" id="cd00397">
    <property type="entry name" value="DNA_BRE_C"/>
    <property type="match status" value="1"/>
</dbReference>
<dbReference type="EMBL" id="VBOT01000125">
    <property type="protein sequence ID" value="TMQ49283.1"/>
    <property type="molecule type" value="Genomic_DNA"/>
</dbReference>
<dbReference type="InterPro" id="IPR002104">
    <property type="entry name" value="Integrase_catalytic"/>
</dbReference>
<dbReference type="InterPro" id="IPR011010">
    <property type="entry name" value="DNA_brk_join_enz"/>
</dbReference>
<accession>A0A538SD48</accession>
<dbReference type="PROSITE" id="PS51898">
    <property type="entry name" value="TYR_RECOMBINASE"/>
    <property type="match status" value="1"/>
</dbReference>
<feature type="domain" description="Tyr recombinase" evidence="3">
    <location>
        <begin position="1"/>
        <end position="148"/>
    </location>
</feature>
<dbReference type="InterPro" id="IPR013762">
    <property type="entry name" value="Integrase-like_cat_sf"/>
</dbReference>
<evidence type="ECO:0000256" key="2">
    <source>
        <dbReference type="SAM" id="MobiDB-lite"/>
    </source>
</evidence>
<reference evidence="4 5" key="1">
    <citation type="journal article" date="2019" name="Nat. Microbiol.">
        <title>Mediterranean grassland soil C-N compound turnover is dependent on rainfall and depth, and is mediated by genomically divergent microorganisms.</title>
        <authorList>
            <person name="Diamond S."/>
            <person name="Andeer P.F."/>
            <person name="Li Z."/>
            <person name="Crits-Christoph A."/>
            <person name="Burstein D."/>
            <person name="Anantharaman K."/>
            <person name="Lane K.R."/>
            <person name="Thomas B.C."/>
            <person name="Pan C."/>
            <person name="Northen T.R."/>
            <person name="Banfield J.F."/>
        </authorList>
    </citation>
    <scope>NUCLEOTIDE SEQUENCE [LARGE SCALE GENOMIC DNA]</scope>
    <source>
        <strain evidence="4">WS_3</strain>
    </source>
</reference>
<dbReference type="SUPFAM" id="SSF56349">
    <property type="entry name" value="DNA breaking-rejoining enzymes"/>
    <property type="match status" value="1"/>
</dbReference>
<comment type="caution">
    <text evidence="4">The sequence shown here is derived from an EMBL/GenBank/DDBJ whole genome shotgun (WGS) entry which is preliminary data.</text>
</comment>
<keyword evidence="1" id="KW-0233">DNA recombination</keyword>
<dbReference type="Gene3D" id="1.10.443.10">
    <property type="entry name" value="Intergrase catalytic core"/>
    <property type="match status" value="1"/>
</dbReference>